<evidence type="ECO:0000313" key="19">
    <source>
        <dbReference type="EMBL" id="KAF2845830.1"/>
    </source>
</evidence>
<evidence type="ECO:0000259" key="18">
    <source>
        <dbReference type="PROSITE" id="PS51384"/>
    </source>
</evidence>
<dbReference type="GO" id="GO:0016491">
    <property type="term" value="F:oxidoreductase activity"/>
    <property type="evidence" value="ECO:0007669"/>
    <property type="project" value="UniProtKB-KW"/>
</dbReference>
<dbReference type="InterPro" id="IPR017938">
    <property type="entry name" value="Riboflavin_synthase-like_b-brl"/>
</dbReference>
<keyword evidence="7 16" id="KW-0479">Metal-binding</keyword>
<comment type="similarity">
    <text evidence="3">Belongs to the flavoprotein pyridine nucleotide cytochrome reductase family.</text>
</comment>
<evidence type="ECO:0000256" key="6">
    <source>
        <dbReference type="ARBA" id="ARBA00022692"/>
    </source>
</evidence>
<feature type="transmembrane region" description="Helical" evidence="16">
    <location>
        <begin position="118"/>
        <end position="139"/>
    </location>
</feature>
<evidence type="ECO:0000256" key="1">
    <source>
        <dbReference type="ARBA" id="ARBA00001974"/>
    </source>
</evidence>
<evidence type="ECO:0000256" key="3">
    <source>
        <dbReference type="ARBA" id="ARBA00006105"/>
    </source>
</evidence>
<dbReference type="OrthoDB" id="432685at2759"/>
<keyword evidence="5 15" id="KW-0285">Flavoprotein</keyword>
<dbReference type="InterPro" id="IPR001709">
    <property type="entry name" value="Flavoprot_Pyr_Nucl_cyt_Rdtase"/>
</dbReference>
<dbReference type="CDD" id="cd06183">
    <property type="entry name" value="cyt_b5_reduct_like"/>
    <property type="match status" value="1"/>
</dbReference>
<dbReference type="PRINTS" id="PR00371">
    <property type="entry name" value="FPNCR"/>
</dbReference>
<dbReference type="Gene3D" id="3.40.50.80">
    <property type="entry name" value="Nucleotide-binding domain of ferredoxin-NADP reductase (FNR) module"/>
    <property type="match status" value="1"/>
</dbReference>
<feature type="domain" description="FAD-binding FR-type" evidence="18">
    <location>
        <begin position="224"/>
        <end position="328"/>
    </location>
</feature>
<dbReference type="SUPFAM" id="SSF52343">
    <property type="entry name" value="Ferredoxin reductase-like, C-terminal NADP-linked domain"/>
    <property type="match status" value="1"/>
</dbReference>
<keyword evidence="10 16" id="KW-1133">Transmembrane helix</keyword>
<dbReference type="Pfam" id="PF00173">
    <property type="entry name" value="Cyt-b5"/>
    <property type="match status" value="1"/>
</dbReference>
<reference evidence="19" key="1">
    <citation type="submission" date="2020-01" db="EMBL/GenBank/DDBJ databases">
        <authorList>
            <consortium name="DOE Joint Genome Institute"/>
            <person name="Haridas S."/>
            <person name="Albert R."/>
            <person name="Binder M."/>
            <person name="Bloem J."/>
            <person name="Labutti K."/>
            <person name="Salamov A."/>
            <person name="Andreopoulos B."/>
            <person name="Baker S.E."/>
            <person name="Barry K."/>
            <person name="Bills G."/>
            <person name="Bluhm B.H."/>
            <person name="Cannon C."/>
            <person name="Castanera R."/>
            <person name="Culley D.E."/>
            <person name="Daum C."/>
            <person name="Ezra D."/>
            <person name="Gonzalez J.B."/>
            <person name="Henrissat B."/>
            <person name="Kuo A."/>
            <person name="Liang C."/>
            <person name="Lipzen A."/>
            <person name="Lutzoni F."/>
            <person name="Magnuson J."/>
            <person name="Mondo S."/>
            <person name="Nolan M."/>
            <person name="Ohm R."/>
            <person name="Pangilinan J."/>
            <person name="Park H.-J."/>
            <person name="Ramirez L."/>
            <person name="Alfaro M."/>
            <person name="Sun H."/>
            <person name="Tritt A."/>
            <person name="Yoshinaga Y."/>
            <person name="Zwiers L.-H."/>
            <person name="Turgeon B.G."/>
            <person name="Goodwin S.B."/>
            <person name="Spatafora J.W."/>
            <person name="Crous P.W."/>
            <person name="Grigoriev I.V."/>
        </authorList>
    </citation>
    <scope>NUCLEOTIDE SEQUENCE</scope>
    <source>
        <strain evidence="19">IPT5</strain>
    </source>
</reference>
<dbReference type="InterPro" id="IPR039261">
    <property type="entry name" value="FNR_nucleotide-bd"/>
</dbReference>
<dbReference type="PANTHER" id="PTHR19370:SF178">
    <property type="entry name" value="CYTOCHROME-B5 REDUCTASE"/>
    <property type="match status" value="1"/>
</dbReference>
<dbReference type="AlphaFoldDB" id="A0A6A7AR95"/>
<feature type="binding site" evidence="15">
    <location>
        <position position="278"/>
    </location>
    <ligand>
        <name>FAD</name>
        <dbReference type="ChEBI" id="CHEBI:57692"/>
    </ligand>
</feature>
<comment type="caution">
    <text evidence="16">Lacks conserved residue(s) required for the propagation of feature annotation.</text>
</comment>
<name>A0A6A7AR95_9PLEO</name>
<evidence type="ECO:0000256" key="5">
    <source>
        <dbReference type="ARBA" id="ARBA00022630"/>
    </source>
</evidence>
<dbReference type="Proteomes" id="UP000799423">
    <property type="component" value="Unassembled WGS sequence"/>
</dbReference>
<keyword evidence="12 16" id="KW-0408">Iron</keyword>
<evidence type="ECO:0000256" key="7">
    <source>
        <dbReference type="ARBA" id="ARBA00022723"/>
    </source>
</evidence>
<dbReference type="SMART" id="SM01117">
    <property type="entry name" value="Cyt-b5"/>
    <property type="match status" value="1"/>
</dbReference>
<dbReference type="GO" id="GO:0046872">
    <property type="term" value="F:metal ion binding"/>
    <property type="evidence" value="ECO:0007669"/>
    <property type="project" value="UniProtKB-UniRule"/>
</dbReference>
<evidence type="ECO:0000259" key="17">
    <source>
        <dbReference type="PROSITE" id="PS50255"/>
    </source>
</evidence>
<dbReference type="InterPro" id="IPR001834">
    <property type="entry name" value="CBR-like"/>
</dbReference>
<organism evidence="19 20">
    <name type="scientific">Plenodomus tracheiphilus IPT5</name>
    <dbReference type="NCBI Taxonomy" id="1408161"/>
    <lineage>
        <taxon>Eukaryota</taxon>
        <taxon>Fungi</taxon>
        <taxon>Dikarya</taxon>
        <taxon>Ascomycota</taxon>
        <taxon>Pezizomycotina</taxon>
        <taxon>Dothideomycetes</taxon>
        <taxon>Pleosporomycetidae</taxon>
        <taxon>Pleosporales</taxon>
        <taxon>Pleosporineae</taxon>
        <taxon>Leptosphaeriaceae</taxon>
        <taxon>Plenodomus</taxon>
    </lineage>
</organism>
<dbReference type="SUPFAM" id="SSF55856">
    <property type="entry name" value="Cytochrome b5-like heme/steroid binding domain"/>
    <property type="match status" value="1"/>
</dbReference>
<feature type="binding site" evidence="15">
    <location>
        <position position="295"/>
    </location>
    <ligand>
        <name>FAD</name>
        <dbReference type="ChEBI" id="CHEBI:57692"/>
    </ligand>
</feature>
<keyword evidence="20" id="KW-1185">Reference proteome</keyword>
<keyword evidence="9 15" id="KW-0274">FAD</keyword>
<dbReference type="PRINTS" id="PR00406">
    <property type="entry name" value="CYTB5RDTASE"/>
</dbReference>
<dbReference type="GO" id="GO:0020037">
    <property type="term" value="F:heme binding"/>
    <property type="evidence" value="ECO:0007669"/>
    <property type="project" value="UniProtKB-UniRule"/>
</dbReference>
<dbReference type="Pfam" id="PF00970">
    <property type="entry name" value="FAD_binding_6"/>
    <property type="match status" value="1"/>
</dbReference>
<dbReference type="SUPFAM" id="SSF63380">
    <property type="entry name" value="Riboflavin synthase domain-like"/>
    <property type="match status" value="1"/>
</dbReference>
<evidence type="ECO:0000256" key="13">
    <source>
        <dbReference type="ARBA" id="ARBA00023027"/>
    </source>
</evidence>
<dbReference type="InterPro" id="IPR036400">
    <property type="entry name" value="Cyt_B5-like_heme/steroid_sf"/>
</dbReference>
<gene>
    <name evidence="19" type="ORF">T440DRAFT_459460</name>
</gene>
<accession>A0A6A7AR95</accession>
<dbReference type="InterPro" id="IPR001199">
    <property type="entry name" value="Cyt_B5-like_heme/steroid-bd"/>
</dbReference>
<keyword evidence="11" id="KW-0560">Oxidoreductase</keyword>
<dbReference type="GO" id="GO:0005741">
    <property type="term" value="C:mitochondrial outer membrane"/>
    <property type="evidence" value="ECO:0007669"/>
    <property type="project" value="UniProtKB-SubCell"/>
</dbReference>
<evidence type="ECO:0000256" key="10">
    <source>
        <dbReference type="ARBA" id="ARBA00022989"/>
    </source>
</evidence>
<feature type="binding site" evidence="15">
    <location>
        <position position="345"/>
    </location>
    <ligand>
        <name>FAD</name>
        <dbReference type="ChEBI" id="CHEBI:57692"/>
    </ligand>
</feature>
<feature type="binding site" evidence="15">
    <location>
        <position position="293"/>
    </location>
    <ligand>
        <name>FAD</name>
        <dbReference type="ChEBI" id="CHEBI:57692"/>
    </ligand>
</feature>
<evidence type="ECO:0000313" key="20">
    <source>
        <dbReference type="Proteomes" id="UP000799423"/>
    </source>
</evidence>
<dbReference type="PRINTS" id="PR00363">
    <property type="entry name" value="CYTOCHROMEB5"/>
</dbReference>
<protein>
    <submittedName>
        <fullName evidence="19">Reductase</fullName>
    </submittedName>
</protein>
<dbReference type="InterPro" id="IPR017927">
    <property type="entry name" value="FAD-bd_FR_type"/>
</dbReference>
<evidence type="ECO:0000256" key="8">
    <source>
        <dbReference type="ARBA" id="ARBA00022787"/>
    </source>
</evidence>
<dbReference type="Gene3D" id="3.10.120.10">
    <property type="entry name" value="Cytochrome b5-like heme/steroid binding domain"/>
    <property type="match status" value="1"/>
</dbReference>
<dbReference type="FunFam" id="3.40.50.80:FF:000019">
    <property type="entry name" value="NADH-cytochrome b5 reductase"/>
    <property type="match status" value="1"/>
</dbReference>
<dbReference type="Pfam" id="PF00175">
    <property type="entry name" value="NAD_binding_1"/>
    <property type="match status" value="1"/>
</dbReference>
<evidence type="ECO:0000256" key="16">
    <source>
        <dbReference type="RuleBase" id="RU362121"/>
    </source>
</evidence>
<comment type="cofactor">
    <cofactor evidence="1 15">
        <name>FAD</name>
        <dbReference type="ChEBI" id="CHEBI:57692"/>
    </cofactor>
</comment>
<dbReference type="GO" id="GO:0005783">
    <property type="term" value="C:endoplasmic reticulum"/>
    <property type="evidence" value="ECO:0007669"/>
    <property type="project" value="TreeGrafter"/>
</dbReference>
<dbReference type="InterPro" id="IPR008333">
    <property type="entry name" value="Cbr1-like_FAD-bd_dom"/>
</dbReference>
<feature type="domain" description="Cytochrome b5 heme-binding" evidence="17">
    <location>
        <begin position="4"/>
        <end position="80"/>
    </location>
</feature>
<dbReference type="InterPro" id="IPR018506">
    <property type="entry name" value="Cyt_B5_heme-BS"/>
</dbReference>
<keyword evidence="4 16" id="KW-0349">Heme</keyword>
<keyword evidence="6 16" id="KW-0812">Transmembrane</keyword>
<comment type="subcellular location">
    <subcellularLocation>
        <location evidence="2">Mitochondrion outer membrane</location>
        <topology evidence="2">Single-pass membrane protein</topology>
    </subcellularLocation>
</comment>
<dbReference type="PROSITE" id="PS00191">
    <property type="entry name" value="CYTOCHROME_B5_1"/>
    <property type="match status" value="1"/>
</dbReference>
<dbReference type="Gene3D" id="2.40.30.10">
    <property type="entry name" value="Translation factors"/>
    <property type="match status" value="1"/>
</dbReference>
<evidence type="ECO:0000256" key="12">
    <source>
        <dbReference type="ARBA" id="ARBA00023004"/>
    </source>
</evidence>
<dbReference type="PANTHER" id="PTHR19370">
    <property type="entry name" value="NADH-CYTOCHROME B5 REDUCTASE"/>
    <property type="match status" value="1"/>
</dbReference>
<evidence type="ECO:0000256" key="4">
    <source>
        <dbReference type="ARBA" id="ARBA00022617"/>
    </source>
</evidence>
<feature type="binding site" evidence="15">
    <location>
        <position position="276"/>
    </location>
    <ligand>
        <name>FAD</name>
        <dbReference type="ChEBI" id="CHEBI:57692"/>
    </ligand>
</feature>
<keyword evidence="8" id="KW-1000">Mitochondrion outer membrane</keyword>
<keyword evidence="8" id="KW-0496">Mitochondrion</keyword>
<evidence type="ECO:0000256" key="14">
    <source>
        <dbReference type="ARBA" id="ARBA00023136"/>
    </source>
</evidence>
<dbReference type="PROSITE" id="PS50255">
    <property type="entry name" value="CYTOCHROME_B5_2"/>
    <property type="match status" value="1"/>
</dbReference>
<dbReference type="InterPro" id="IPR001433">
    <property type="entry name" value="OxRdtase_FAD/NAD-bd"/>
</dbReference>
<keyword evidence="14 16" id="KW-0472">Membrane</keyword>
<sequence length="468" mass="50996">MADLQNFSATEVAAHSTRDDLHVIIAGKVYDVTQYLRDHPGGIDVLLDVAGKDATEAYTDVGHSEDADEILATFIVGTASGPDQKTIRSKNVKLIAQDTAKAAATKAKTATSSQMLKVGATSVALTGAAYCIWSFGPAMRKFLPGSSISLMPSSPTSSSATTFFVGGFVVSSLISTIGATMVAKQLARFTHIESGFTKYPPRRKQRQYIKPKNPHLERGFLDPKEYKSLELTRIDHLSPNVCRYTFKLPGPQDVVGLPIGQHVAIKATIDGTLVTRSYTPITNNLDRGILQLVIKIYPDGLLTGKYFANLKVGDSVLFRGPKGAYTHTSGQVQKLGMIAGGTGITPMYQLIRAICEDEYDITEVSLILANRTEEDILLRKELETFARRYPKNFKLWFMLDNPPEGWLYGSGFVTADVMKARLPVSGERNKIMLCGPPGMVNASKKALESLGFKAPGPVPKMSDEVFCF</sequence>
<evidence type="ECO:0000256" key="11">
    <source>
        <dbReference type="ARBA" id="ARBA00023002"/>
    </source>
</evidence>
<keyword evidence="13" id="KW-0520">NAD</keyword>
<feature type="transmembrane region" description="Helical" evidence="16">
    <location>
        <begin position="159"/>
        <end position="183"/>
    </location>
</feature>
<evidence type="ECO:0000256" key="9">
    <source>
        <dbReference type="ARBA" id="ARBA00022827"/>
    </source>
</evidence>
<dbReference type="PROSITE" id="PS51384">
    <property type="entry name" value="FAD_FR"/>
    <property type="match status" value="1"/>
</dbReference>
<evidence type="ECO:0000256" key="15">
    <source>
        <dbReference type="PIRSR" id="PIRSR601834-1"/>
    </source>
</evidence>
<proteinExistence type="inferred from homology"/>
<dbReference type="FunFam" id="3.10.120.10:FF:000002">
    <property type="entry name" value="Cytochrome b5 type B"/>
    <property type="match status" value="1"/>
</dbReference>
<dbReference type="EMBL" id="MU006341">
    <property type="protein sequence ID" value="KAF2845830.1"/>
    <property type="molecule type" value="Genomic_DNA"/>
</dbReference>
<evidence type="ECO:0000256" key="2">
    <source>
        <dbReference type="ARBA" id="ARBA00004572"/>
    </source>
</evidence>
<comment type="similarity">
    <text evidence="16">Belongs to the cytochrome b5 family.</text>
</comment>